<reference evidence="3" key="2">
    <citation type="submission" date="2017-12" db="EMBL/GenBank/DDBJ databases">
        <title>Coralsnake Venomics: Analyses of Venom Gland Transcriptomes and Proteomes of Six Brazilian Taxa.</title>
        <authorList>
            <person name="Aird S.D."/>
            <person name="Jorge da Silva N."/>
            <person name="Qiu L."/>
            <person name="Villar-Briones A."/>
            <person name="Aparecida-Saddi V."/>
            <person name="Campos-Telles M.P."/>
            <person name="Grau M."/>
            <person name="Mikheyev A.S."/>
        </authorList>
    </citation>
    <scope>NUCLEOTIDE SEQUENCE</scope>
    <source>
        <tissue evidence="3">Venom_gland</tissue>
    </source>
</reference>
<feature type="transmembrane region" description="Helical" evidence="2">
    <location>
        <begin position="7"/>
        <end position="29"/>
    </location>
</feature>
<organism evidence="3">
    <name type="scientific">Micrurus carvalhoi</name>
    <dbReference type="NCBI Taxonomy" id="3147026"/>
    <lineage>
        <taxon>Eukaryota</taxon>
        <taxon>Metazoa</taxon>
        <taxon>Chordata</taxon>
        <taxon>Craniata</taxon>
        <taxon>Vertebrata</taxon>
        <taxon>Euteleostomi</taxon>
        <taxon>Lepidosauria</taxon>
        <taxon>Squamata</taxon>
        <taxon>Bifurcata</taxon>
        <taxon>Unidentata</taxon>
        <taxon>Episquamata</taxon>
        <taxon>Toxicofera</taxon>
        <taxon>Serpentes</taxon>
        <taxon>Colubroidea</taxon>
        <taxon>Elapidae</taxon>
        <taxon>Elapinae</taxon>
        <taxon>Micrurus</taxon>
    </lineage>
</organism>
<feature type="region of interest" description="Disordered" evidence="1">
    <location>
        <begin position="82"/>
        <end position="101"/>
    </location>
</feature>
<evidence type="ECO:0000313" key="3">
    <source>
        <dbReference type="EMBL" id="LAA21712.1"/>
    </source>
</evidence>
<name>A0A2H6N0L9_9SAUR</name>
<protein>
    <submittedName>
        <fullName evidence="3">Uncharacterized protein</fullName>
    </submittedName>
</protein>
<keyword evidence="2" id="KW-0472">Membrane</keyword>
<dbReference type="AlphaFoldDB" id="A0A2H6N0L9"/>
<dbReference type="EMBL" id="IACI01022439">
    <property type="protein sequence ID" value="LAA21712.1"/>
    <property type="molecule type" value="Transcribed_RNA"/>
</dbReference>
<evidence type="ECO:0000256" key="2">
    <source>
        <dbReference type="SAM" id="Phobius"/>
    </source>
</evidence>
<proteinExistence type="predicted"/>
<reference evidence="3" key="1">
    <citation type="submission" date="2017-07" db="EMBL/GenBank/DDBJ databases">
        <authorList>
            <person name="Mikheyev A."/>
            <person name="Grau M."/>
        </authorList>
    </citation>
    <scope>NUCLEOTIDE SEQUENCE</scope>
    <source>
        <tissue evidence="3">Venom_gland</tissue>
    </source>
</reference>
<keyword evidence="2" id="KW-1133">Transmembrane helix</keyword>
<keyword evidence="2" id="KW-0812">Transmembrane</keyword>
<evidence type="ECO:0000256" key="1">
    <source>
        <dbReference type="SAM" id="MobiDB-lite"/>
    </source>
</evidence>
<feature type="transmembrane region" description="Helical" evidence="2">
    <location>
        <begin position="41"/>
        <end position="58"/>
    </location>
</feature>
<feature type="compositionally biased region" description="Polar residues" evidence="1">
    <location>
        <begin position="88"/>
        <end position="101"/>
    </location>
</feature>
<accession>A0A2H6N0L9</accession>
<sequence>MSPKEKILILHCCSVVIKFVSLILIQTVFRNYLFKCHNVLVPTKTIMLIIFPVIFYGSKSWIGKWTSLKIGVEDCYKYHGQPRKERNGSTNQPRVLSRGTSDQVQIILPTHYVEI</sequence>